<evidence type="ECO:0000313" key="1">
    <source>
        <dbReference type="EMBL" id="PRY85781.1"/>
    </source>
</evidence>
<protein>
    <submittedName>
        <fullName evidence="1">Uncharacterized protein</fullName>
    </submittedName>
</protein>
<keyword evidence="2" id="KW-1185">Reference proteome</keyword>
<name>A0A2T0WGF0_9RHOB</name>
<proteinExistence type="predicted"/>
<sequence>MKLSHDQQDTLRRIDTRLRLIEHALERAFREGGATALAADLRFLGVADILIDGRPMEEMGELLAHALTHKLSAFRQALDRAVSEISD</sequence>
<reference evidence="1 2" key="1">
    <citation type="submission" date="2018-03" db="EMBL/GenBank/DDBJ databases">
        <title>Genomic Encyclopedia of Archaeal and Bacterial Type Strains, Phase II (KMG-II): from individual species to whole genera.</title>
        <authorList>
            <person name="Goeker M."/>
        </authorList>
    </citation>
    <scope>NUCLEOTIDE SEQUENCE [LARGE SCALE GENOMIC DNA]</scope>
    <source>
        <strain evidence="1 2">DSM 100212</strain>
    </source>
</reference>
<evidence type="ECO:0000313" key="2">
    <source>
        <dbReference type="Proteomes" id="UP000238392"/>
    </source>
</evidence>
<gene>
    <name evidence="1" type="ORF">CLV74_1143</name>
</gene>
<comment type="caution">
    <text evidence="1">The sequence shown here is derived from an EMBL/GenBank/DDBJ whole genome shotgun (WGS) entry which is preliminary data.</text>
</comment>
<dbReference type="Proteomes" id="UP000238392">
    <property type="component" value="Unassembled WGS sequence"/>
</dbReference>
<dbReference type="AlphaFoldDB" id="A0A2T0WGF0"/>
<accession>A0A2T0WGF0</accession>
<dbReference type="OrthoDB" id="9104313at2"/>
<dbReference type="EMBL" id="PVTQ01000014">
    <property type="protein sequence ID" value="PRY85781.1"/>
    <property type="molecule type" value="Genomic_DNA"/>
</dbReference>
<organism evidence="1 2">
    <name type="scientific">Donghicola tyrosinivorans</name>
    <dbReference type="NCBI Taxonomy" id="1652492"/>
    <lineage>
        <taxon>Bacteria</taxon>
        <taxon>Pseudomonadati</taxon>
        <taxon>Pseudomonadota</taxon>
        <taxon>Alphaproteobacteria</taxon>
        <taxon>Rhodobacterales</taxon>
        <taxon>Roseobacteraceae</taxon>
        <taxon>Donghicola</taxon>
    </lineage>
</organism>
<dbReference type="RefSeq" id="WP_106267117.1">
    <property type="nucleotide sequence ID" value="NZ_PVTQ01000014.1"/>
</dbReference>